<dbReference type="PANTHER" id="PTHR47447">
    <property type="entry name" value="OS03G0856100 PROTEIN"/>
    <property type="match status" value="1"/>
</dbReference>
<dbReference type="PANTHER" id="PTHR47447:SF17">
    <property type="entry name" value="OS12G0638900 PROTEIN"/>
    <property type="match status" value="1"/>
</dbReference>
<dbReference type="Pfam" id="PF13812">
    <property type="entry name" value="PPR_3"/>
    <property type="match status" value="1"/>
</dbReference>
<organism evidence="3">
    <name type="scientific">Cladocopium goreaui</name>
    <dbReference type="NCBI Taxonomy" id="2562237"/>
    <lineage>
        <taxon>Eukaryota</taxon>
        <taxon>Sar</taxon>
        <taxon>Alveolata</taxon>
        <taxon>Dinophyceae</taxon>
        <taxon>Suessiales</taxon>
        <taxon>Symbiodiniaceae</taxon>
        <taxon>Cladocopium</taxon>
    </lineage>
</organism>
<reference evidence="4" key="2">
    <citation type="submission" date="2024-04" db="EMBL/GenBank/DDBJ databases">
        <authorList>
            <person name="Chen Y."/>
            <person name="Shah S."/>
            <person name="Dougan E. K."/>
            <person name="Thang M."/>
            <person name="Chan C."/>
        </authorList>
    </citation>
    <scope>NUCLEOTIDE SEQUENCE [LARGE SCALE GENOMIC DNA]</scope>
</reference>
<evidence type="ECO:0000313" key="6">
    <source>
        <dbReference type="Proteomes" id="UP001152797"/>
    </source>
</evidence>
<reference evidence="3" key="1">
    <citation type="submission" date="2022-10" db="EMBL/GenBank/DDBJ databases">
        <authorList>
            <person name="Chen Y."/>
            <person name="Dougan E. K."/>
            <person name="Chan C."/>
            <person name="Rhodes N."/>
            <person name="Thang M."/>
        </authorList>
    </citation>
    <scope>NUCLEOTIDE SEQUENCE</scope>
</reference>
<evidence type="ECO:0000313" key="4">
    <source>
        <dbReference type="EMBL" id="CAL1129065.1"/>
    </source>
</evidence>
<dbReference type="Proteomes" id="UP001152797">
    <property type="component" value="Unassembled WGS sequence"/>
</dbReference>
<keyword evidence="6" id="KW-1185">Reference proteome</keyword>
<dbReference type="EMBL" id="CAMXCT020000219">
    <property type="protein sequence ID" value="CAL1129065.1"/>
    <property type="molecule type" value="Genomic_DNA"/>
</dbReference>
<evidence type="ECO:0000313" key="5">
    <source>
        <dbReference type="EMBL" id="CAL4763002.1"/>
    </source>
</evidence>
<dbReference type="PROSITE" id="PS51375">
    <property type="entry name" value="PPR"/>
    <property type="match status" value="7"/>
</dbReference>
<dbReference type="Pfam" id="PF13041">
    <property type="entry name" value="PPR_2"/>
    <property type="match status" value="3"/>
</dbReference>
<evidence type="ECO:0000256" key="1">
    <source>
        <dbReference type="ARBA" id="ARBA00022737"/>
    </source>
</evidence>
<feature type="repeat" description="PPR" evidence="2">
    <location>
        <begin position="169"/>
        <end position="204"/>
    </location>
</feature>
<dbReference type="AlphaFoldDB" id="A0A9P1BMQ3"/>
<proteinExistence type="predicted"/>
<feature type="repeat" description="PPR" evidence="2">
    <location>
        <begin position="134"/>
        <end position="168"/>
    </location>
</feature>
<dbReference type="Pfam" id="PF01535">
    <property type="entry name" value="PPR"/>
    <property type="match status" value="2"/>
</dbReference>
<dbReference type="EMBL" id="CAMXCT030000219">
    <property type="protein sequence ID" value="CAL4763002.1"/>
    <property type="molecule type" value="Genomic_DNA"/>
</dbReference>
<feature type="repeat" description="PPR" evidence="2">
    <location>
        <begin position="851"/>
        <end position="881"/>
    </location>
</feature>
<name>A0A9P1BMQ3_9DINO</name>
<dbReference type="InterPro" id="IPR002885">
    <property type="entry name" value="PPR_rpt"/>
</dbReference>
<protein>
    <submittedName>
        <fullName evidence="5">Pentatricopeptide repeat-containing protein, chloroplastic</fullName>
    </submittedName>
</protein>
<comment type="caution">
    <text evidence="3">The sequence shown here is derived from an EMBL/GenBank/DDBJ whole genome shotgun (WGS) entry which is preliminary data.</text>
</comment>
<dbReference type="InterPro" id="IPR011990">
    <property type="entry name" value="TPR-like_helical_dom_sf"/>
</dbReference>
<sequence>MAGDDLLQALLVANDRSLPLILDEDLLEQWRRSPQRLSWILSQLAKAQRISRCQQLLQLVRRHLEVNSVHFNCVLSACARNGDWPSAFALLSQMDQLEVASDMISFSLSVQACDSWALALLLLRWAEGRQMQLDTIAMNTLLGRCAKDGRWDAALELVQRMRQREVCQDTITYNICISACGKASRWIEAVQLLQEDMRGQSLAADGISYNAAISACADGQNWFQILKLLEEMRQSSVQKDGITYAAAISGMDHWQLALALFEQMQRESIQRDHVSYNAAIAACGWREAVALLSEHHKPDAASFGACISACEKSGEWQAAIFLLACMSAALVPMTAVTVAAAISACEKCVQWTMALQIFAEAATTMQLDVVSYNAAIAACEKGSCWEAALTFMRRLPTASFQATAVTFSSVISSCAKSSRWREVMELLGKAPIWEPVSCGAAMRSCVHDWAKVLQLYHEMTFALVYKDADIYSTATTACARAGQVGQMHALLAELESVALNELKRVFRNRSLPLKMFFDFLQKTDAYVAAMSHGRAAPGRCPHCPAACAGRRRPAPGIASWPEALAFLTSPGALPLDVYALGAIVRACEQQGQWLAALGAIEVARQWSVQANVVVCNTAISACAKGQQWQWALELLQGMTLQGVQADVISYSSLVSGYAQARHWADALEVGSRRMAEEPSLPSPNGMTFSAAISACCEEQTWPWALGLLEDMQIRGSSVVVQTAILSALSFGGHWEISLQLAATLSRQQPLTLTTTNVLATALQRCAQWSLVLVLLQQMEQGQGLAQNCTADGITYAAAIAACGAGGRWQDALELWIKGPQNAILLNVAISACGDNLHWRGALQLLSNELSDTVSYNSAITACGNAGRWQHALALFDEMPRKVSVDLVTYNALISAMSPARQWLRALALLALAASATAPALRPNAVTYNAAVAAMEPWRHGLAVVGGALVASVQVDEIGMAAAISVCERGHVWQQPLG</sequence>
<accession>A0A9P1BMQ3</accession>
<feature type="repeat" description="PPR" evidence="2">
    <location>
        <begin position="67"/>
        <end position="101"/>
    </location>
</feature>
<evidence type="ECO:0000256" key="2">
    <source>
        <dbReference type="PROSITE-ProRule" id="PRU00708"/>
    </source>
</evidence>
<dbReference type="OrthoDB" id="185373at2759"/>
<feature type="repeat" description="PPR" evidence="2">
    <location>
        <begin position="646"/>
        <end position="681"/>
    </location>
</feature>
<gene>
    <name evidence="3" type="ORF">C1SCF055_LOCUS3981</name>
</gene>
<dbReference type="NCBIfam" id="TIGR00756">
    <property type="entry name" value="PPR"/>
    <property type="match status" value="5"/>
</dbReference>
<feature type="repeat" description="PPR" evidence="2">
    <location>
        <begin position="205"/>
        <end position="239"/>
    </location>
</feature>
<feature type="repeat" description="PPR" evidence="2">
    <location>
        <begin position="611"/>
        <end position="645"/>
    </location>
</feature>
<dbReference type="EMBL" id="CAMXCT010000219">
    <property type="protein sequence ID" value="CAI3975690.1"/>
    <property type="molecule type" value="Genomic_DNA"/>
</dbReference>
<keyword evidence="1" id="KW-0677">Repeat</keyword>
<evidence type="ECO:0000313" key="3">
    <source>
        <dbReference type="EMBL" id="CAI3975690.1"/>
    </source>
</evidence>
<dbReference type="Gene3D" id="1.25.40.10">
    <property type="entry name" value="Tetratricopeptide repeat domain"/>
    <property type="match status" value="6"/>
</dbReference>